<evidence type="ECO:0000313" key="2">
    <source>
        <dbReference type="Proteomes" id="UP000762676"/>
    </source>
</evidence>
<accession>A0AAV4I308</accession>
<sequence>MLALTTTSKGTVSISARQLLQSACNGGRSIVLSVSLHSSSQGIKGKNKRTQCHMRLEVTRQSNNVMLFTQSRHNKTSCKHIRTQLIKKLKNTHTKSNLYLLLKIKETVRYTVTL</sequence>
<proteinExistence type="predicted"/>
<name>A0AAV4I308_9GAST</name>
<dbReference type="Proteomes" id="UP000762676">
    <property type="component" value="Unassembled WGS sequence"/>
</dbReference>
<evidence type="ECO:0000313" key="1">
    <source>
        <dbReference type="EMBL" id="GFS04813.1"/>
    </source>
</evidence>
<comment type="caution">
    <text evidence="1">The sequence shown here is derived from an EMBL/GenBank/DDBJ whole genome shotgun (WGS) entry which is preliminary data.</text>
</comment>
<dbReference type="EMBL" id="BMAT01006038">
    <property type="protein sequence ID" value="GFS04813.1"/>
    <property type="molecule type" value="Genomic_DNA"/>
</dbReference>
<dbReference type="AlphaFoldDB" id="A0AAV4I308"/>
<gene>
    <name evidence="1" type="ORF">ElyMa_002920900</name>
</gene>
<organism evidence="1 2">
    <name type="scientific">Elysia marginata</name>
    <dbReference type="NCBI Taxonomy" id="1093978"/>
    <lineage>
        <taxon>Eukaryota</taxon>
        <taxon>Metazoa</taxon>
        <taxon>Spiralia</taxon>
        <taxon>Lophotrochozoa</taxon>
        <taxon>Mollusca</taxon>
        <taxon>Gastropoda</taxon>
        <taxon>Heterobranchia</taxon>
        <taxon>Euthyneura</taxon>
        <taxon>Panpulmonata</taxon>
        <taxon>Sacoglossa</taxon>
        <taxon>Placobranchoidea</taxon>
        <taxon>Plakobranchidae</taxon>
        <taxon>Elysia</taxon>
    </lineage>
</organism>
<reference evidence="1 2" key="1">
    <citation type="journal article" date="2021" name="Elife">
        <title>Chloroplast acquisition without the gene transfer in kleptoplastic sea slugs, Plakobranchus ocellatus.</title>
        <authorList>
            <person name="Maeda T."/>
            <person name="Takahashi S."/>
            <person name="Yoshida T."/>
            <person name="Shimamura S."/>
            <person name="Takaki Y."/>
            <person name="Nagai Y."/>
            <person name="Toyoda A."/>
            <person name="Suzuki Y."/>
            <person name="Arimoto A."/>
            <person name="Ishii H."/>
            <person name="Satoh N."/>
            <person name="Nishiyama T."/>
            <person name="Hasebe M."/>
            <person name="Maruyama T."/>
            <person name="Minagawa J."/>
            <person name="Obokata J."/>
            <person name="Shigenobu S."/>
        </authorList>
    </citation>
    <scope>NUCLEOTIDE SEQUENCE [LARGE SCALE GENOMIC DNA]</scope>
</reference>
<keyword evidence="2" id="KW-1185">Reference proteome</keyword>
<protein>
    <submittedName>
        <fullName evidence="1">Uncharacterized protein</fullName>
    </submittedName>
</protein>